<dbReference type="InterPro" id="IPR054090">
    <property type="entry name" value="Cep192_Spd-2-like_dom"/>
</dbReference>
<accession>A0ABU5MWG1</accession>
<proteinExistence type="predicted"/>
<comment type="caution">
    <text evidence="2">The sequence shown here is derived from an EMBL/GenBank/DDBJ whole genome shotgun (WGS) entry which is preliminary data.</text>
</comment>
<dbReference type="Pfam" id="PF22073">
    <property type="entry name" value="Cep192_D4"/>
    <property type="match status" value="1"/>
</dbReference>
<dbReference type="Proteomes" id="UP001290861">
    <property type="component" value="Unassembled WGS sequence"/>
</dbReference>
<evidence type="ECO:0000313" key="2">
    <source>
        <dbReference type="EMBL" id="MDZ8118529.1"/>
    </source>
</evidence>
<evidence type="ECO:0000259" key="1">
    <source>
        <dbReference type="Pfam" id="PF22073"/>
    </source>
</evidence>
<name>A0ABU5MWG1_9BACT</name>
<dbReference type="EMBL" id="JARVCO010000010">
    <property type="protein sequence ID" value="MDZ8118529.1"/>
    <property type="molecule type" value="Genomic_DNA"/>
</dbReference>
<feature type="domain" description="Cep192/Spd-2-like" evidence="1">
    <location>
        <begin position="18"/>
        <end position="121"/>
    </location>
</feature>
<reference evidence="2 3" key="1">
    <citation type="journal article" date="2024" name="Appl. Environ. Microbiol.">
        <title>Pontiella agarivorans sp. nov., a novel marine anaerobic bacterium capable of degrading macroalgal polysaccharides and fixing nitrogen.</title>
        <authorList>
            <person name="Liu N."/>
            <person name="Kivenson V."/>
            <person name="Peng X."/>
            <person name="Cui Z."/>
            <person name="Lankiewicz T.S."/>
            <person name="Gosselin K.M."/>
            <person name="English C.J."/>
            <person name="Blair E.M."/>
            <person name="O'Malley M.A."/>
            <person name="Valentine D.L."/>
        </authorList>
    </citation>
    <scope>NUCLEOTIDE SEQUENCE [LARGE SCALE GENOMIC DNA]</scope>
    <source>
        <strain evidence="2 3">NLcol2</strain>
    </source>
</reference>
<dbReference type="RefSeq" id="WP_322608328.1">
    <property type="nucleotide sequence ID" value="NZ_JARVCO010000010.1"/>
</dbReference>
<organism evidence="2 3">
    <name type="scientific">Pontiella agarivorans</name>
    <dbReference type="NCBI Taxonomy" id="3038953"/>
    <lineage>
        <taxon>Bacteria</taxon>
        <taxon>Pseudomonadati</taxon>
        <taxon>Kiritimatiellota</taxon>
        <taxon>Kiritimatiellia</taxon>
        <taxon>Kiritimatiellales</taxon>
        <taxon>Pontiellaceae</taxon>
        <taxon>Pontiella</taxon>
    </lineage>
</organism>
<gene>
    <name evidence="2" type="ORF">P9H32_07800</name>
</gene>
<evidence type="ECO:0000313" key="3">
    <source>
        <dbReference type="Proteomes" id="UP001290861"/>
    </source>
</evidence>
<protein>
    <recommendedName>
        <fullName evidence="1">Cep192/Spd-2-like domain-containing protein</fullName>
    </recommendedName>
</protein>
<keyword evidence="3" id="KW-1185">Reference proteome</keyword>
<sequence>MRVFLFMSICSCMLSFSQPLLVDQGELIFSGVAGKRSEPRGFTLWNQSDEALEGLTLKLTGRNADCFQTLEKSPVSLKPNGCITADLVFVPPKGRLGVLKAECQVVNSAGEIKTSVALAGLSAIGVEGDREPTLQRIVETLGLQLDVGWNSLHSDTGPTLQGDEIRQQRFRKASAGDVKLEPVARYSPNFLLPTAALEAPELHPIGTLGLKTRTRAEHNALFPSLASGTTCFDPGNAVFGIFTSSPSHVAYTEDVWNSRLEPKHVKHAVRIFPVQRRAGKPVKNVFLICFEEAKNGDYQDYVFLLCNVVPEE</sequence>